<evidence type="ECO:0000256" key="1">
    <source>
        <dbReference type="ARBA" id="ARBA00004651"/>
    </source>
</evidence>
<keyword evidence="10" id="KW-0012">Acyltransferase</keyword>
<dbReference type="GO" id="GO:0005886">
    <property type="term" value="C:plasma membrane"/>
    <property type="evidence" value="ECO:0007669"/>
    <property type="project" value="UniProtKB-SubCell"/>
</dbReference>
<evidence type="ECO:0000256" key="5">
    <source>
        <dbReference type="ARBA" id="ARBA00022989"/>
    </source>
</evidence>
<feature type="transmembrane region" description="Helical" evidence="8">
    <location>
        <begin position="355"/>
        <end position="373"/>
    </location>
</feature>
<feature type="region of interest" description="Disordered" evidence="7">
    <location>
        <begin position="433"/>
        <end position="462"/>
    </location>
</feature>
<feature type="transmembrane region" description="Helical" evidence="8">
    <location>
        <begin position="178"/>
        <end position="200"/>
    </location>
</feature>
<feature type="transmembrane region" description="Helical" evidence="8">
    <location>
        <begin position="106"/>
        <end position="125"/>
    </location>
</feature>
<evidence type="ECO:0000313" key="11">
    <source>
        <dbReference type="Proteomes" id="UP000444980"/>
    </source>
</evidence>
<keyword evidence="3" id="KW-1003">Cell membrane</keyword>
<feature type="transmembrane region" description="Helical" evidence="8">
    <location>
        <begin position="393"/>
        <end position="409"/>
    </location>
</feature>
<keyword evidence="6 8" id="KW-0472">Membrane</keyword>
<keyword evidence="11" id="KW-1185">Reference proteome</keyword>
<organism evidence="10 11">
    <name type="scientific">Gordonia crocea</name>
    <dbReference type="NCBI Taxonomy" id="589162"/>
    <lineage>
        <taxon>Bacteria</taxon>
        <taxon>Bacillati</taxon>
        <taxon>Actinomycetota</taxon>
        <taxon>Actinomycetes</taxon>
        <taxon>Mycobacteriales</taxon>
        <taxon>Gordoniaceae</taxon>
        <taxon>Gordonia</taxon>
    </lineage>
</organism>
<feature type="transmembrane region" description="Helical" evidence="8">
    <location>
        <begin position="235"/>
        <end position="258"/>
    </location>
</feature>
<feature type="region of interest" description="Disordered" evidence="7">
    <location>
        <begin position="1"/>
        <end position="20"/>
    </location>
</feature>
<dbReference type="InterPro" id="IPR002656">
    <property type="entry name" value="Acyl_transf_3_dom"/>
</dbReference>
<dbReference type="RefSeq" id="WP_161928501.1">
    <property type="nucleotide sequence ID" value="NZ_BJOU01000017.1"/>
</dbReference>
<comment type="similarity">
    <text evidence="2">Belongs to the acyltransferase 3 family.</text>
</comment>
<feature type="transmembrane region" description="Helical" evidence="8">
    <location>
        <begin position="29"/>
        <end position="47"/>
    </location>
</feature>
<comment type="subcellular location">
    <subcellularLocation>
        <location evidence="1">Cell membrane</location>
        <topology evidence="1">Multi-pass membrane protein</topology>
    </subcellularLocation>
</comment>
<keyword evidence="5 8" id="KW-1133">Transmembrane helix</keyword>
<dbReference type="GO" id="GO:0016413">
    <property type="term" value="F:O-acetyltransferase activity"/>
    <property type="evidence" value="ECO:0007669"/>
    <property type="project" value="TreeGrafter"/>
</dbReference>
<comment type="caution">
    <text evidence="10">The sequence shown here is derived from an EMBL/GenBank/DDBJ whole genome shotgun (WGS) entry which is preliminary data.</text>
</comment>
<dbReference type="Proteomes" id="UP000444980">
    <property type="component" value="Unassembled WGS sequence"/>
</dbReference>
<gene>
    <name evidence="10" type="ORF">nbrc107697_32340</name>
</gene>
<name>A0A7I9V1B6_9ACTN</name>
<evidence type="ECO:0000256" key="6">
    <source>
        <dbReference type="ARBA" id="ARBA00023136"/>
    </source>
</evidence>
<evidence type="ECO:0000256" key="4">
    <source>
        <dbReference type="ARBA" id="ARBA00022692"/>
    </source>
</evidence>
<keyword evidence="10" id="KW-0808">Transferase</keyword>
<dbReference type="EMBL" id="BJOU01000017">
    <property type="protein sequence ID" value="GED99195.1"/>
    <property type="molecule type" value="Genomic_DNA"/>
</dbReference>
<proteinExistence type="inferred from homology"/>
<dbReference type="GO" id="GO:0009246">
    <property type="term" value="P:enterobacterial common antigen biosynthetic process"/>
    <property type="evidence" value="ECO:0007669"/>
    <property type="project" value="TreeGrafter"/>
</dbReference>
<dbReference type="Pfam" id="PF01757">
    <property type="entry name" value="Acyl_transf_3"/>
    <property type="match status" value="1"/>
</dbReference>
<accession>A0A7I9V1B6</accession>
<feature type="transmembrane region" description="Helical" evidence="8">
    <location>
        <begin position="207"/>
        <end position="229"/>
    </location>
</feature>
<feature type="transmembrane region" description="Helical" evidence="8">
    <location>
        <begin position="314"/>
        <end position="334"/>
    </location>
</feature>
<evidence type="ECO:0000256" key="2">
    <source>
        <dbReference type="ARBA" id="ARBA00007400"/>
    </source>
</evidence>
<keyword evidence="4 8" id="KW-0812">Transmembrane</keyword>
<dbReference type="PANTHER" id="PTHR40074:SF2">
    <property type="entry name" value="O-ACETYLTRANSFERASE WECH"/>
    <property type="match status" value="1"/>
</dbReference>
<evidence type="ECO:0000313" key="10">
    <source>
        <dbReference type="EMBL" id="GED99195.1"/>
    </source>
</evidence>
<reference evidence="11" key="1">
    <citation type="submission" date="2019-06" db="EMBL/GenBank/DDBJ databases">
        <title>Gordonia isolated from sludge of a wastewater treatment plant.</title>
        <authorList>
            <person name="Tamura T."/>
            <person name="Aoyama K."/>
            <person name="Kang Y."/>
            <person name="Saito S."/>
            <person name="Akiyama N."/>
            <person name="Yazawa K."/>
            <person name="Gonoi T."/>
            <person name="Mikami Y."/>
        </authorList>
    </citation>
    <scope>NUCLEOTIDE SEQUENCE [LARGE SCALE GENOMIC DNA]</scope>
    <source>
        <strain evidence="11">NBRC 107697</strain>
    </source>
</reference>
<dbReference type="PANTHER" id="PTHR40074">
    <property type="entry name" value="O-ACETYLTRANSFERASE WECH"/>
    <property type="match status" value="1"/>
</dbReference>
<evidence type="ECO:0000259" key="9">
    <source>
        <dbReference type="Pfam" id="PF01757"/>
    </source>
</evidence>
<feature type="transmembrane region" description="Helical" evidence="8">
    <location>
        <begin position="270"/>
        <end position="294"/>
    </location>
</feature>
<evidence type="ECO:0000256" key="3">
    <source>
        <dbReference type="ARBA" id="ARBA00022475"/>
    </source>
</evidence>
<dbReference type="AlphaFoldDB" id="A0A7I9V1B6"/>
<protein>
    <submittedName>
        <fullName evidence="10">Acyltransferase</fullName>
    </submittedName>
</protein>
<dbReference type="OrthoDB" id="3211698at2"/>
<evidence type="ECO:0000256" key="8">
    <source>
        <dbReference type="SAM" id="Phobius"/>
    </source>
</evidence>
<feature type="transmembrane region" description="Helical" evidence="8">
    <location>
        <begin position="67"/>
        <end position="86"/>
    </location>
</feature>
<feature type="compositionally biased region" description="Polar residues" evidence="7">
    <location>
        <begin position="442"/>
        <end position="462"/>
    </location>
</feature>
<sequence>MTSTTATRVSARDDAVSDAAPKPKAKRSYLHHLDLIRATTFALVIFIHVLTQTTDEVNSVGVSTTGLFLHFTRNMFFALTGFVLTYQYFGRQDFSTWSFWRRRIKLVLYPYVIFTTIYFAVKILLPQGRLSGDTKALGGYLWGGLTGSSSFRDFPAGITGTLKELGWNLGWGLGGGGFHMYFLFVMVQVYLLFPLVLWLLQVTKGYHAALLGAAFVTQIFITVTITHWLPTTSPWWHHYATFIPYQFFLFYGAVAAVHRDAITRAITGPNARYVGAGLVVALIGTATYALLAFRERLANSDLPPNASAGAFEPTLLPFLVTAIACLFTVALLWGERWREHTPRFARFVSFASNRSFGVFLVHVLVLYFVLGMLPHGENAWLIRTLPQPLGTAVAYLLTLVGSILLVELLRRLPGSLYLTGRERLPLPALRLPKRKPAAPAESQASAVTSGSRASEPTTAPSA</sequence>
<evidence type="ECO:0000256" key="7">
    <source>
        <dbReference type="SAM" id="MobiDB-lite"/>
    </source>
</evidence>
<feature type="domain" description="Acyltransferase 3" evidence="9">
    <location>
        <begin position="32"/>
        <end position="406"/>
    </location>
</feature>